<protein>
    <submittedName>
        <fullName evidence="2">DUF2306 domain-containing protein</fullName>
    </submittedName>
</protein>
<evidence type="ECO:0000313" key="2">
    <source>
        <dbReference type="EMBL" id="MCG2587883.1"/>
    </source>
</evidence>
<feature type="transmembrane region" description="Helical" evidence="1">
    <location>
        <begin position="6"/>
        <end position="27"/>
    </location>
</feature>
<accession>A0ABS9KAM5</accession>
<dbReference type="RefSeq" id="WP_237852726.1">
    <property type="nucleotide sequence ID" value="NZ_JAKLWS010000004.1"/>
</dbReference>
<evidence type="ECO:0000313" key="3">
    <source>
        <dbReference type="Proteomes" id="UP001165366"/>
    </source>
</evidence>
<gene>
    <name evidence="2" type="ORF">L6773_04865</name>
</gene>
<name>A0ABS9KAM5_9BACT</name>
<keyword evidence="3" id="KW-1185">Reference proteome</keyword>
<reference evidence="2" key="1">
    <citation type="submission" date="2022-01" db="EMBL/GenBank/DDBJ databases">
        <authorList>
            <person name="Wang Y."/>
        </authorList>
    </citation>
    <scope>NUCLEOTIDE SEQUENCE</scope>
    <source>
        <strain evidence="2">WB101</strain>
    </source>
</reference>
<dbReference type="InterPro" id="IPR018750">
    <property type="entry name" value="DUF2306_membrane"/>
</dbReference>
<proteinExistence type="predicted"/>
<feature type="transmembrane region" description="Helical" evidence="1">
    <location>
        <begin position="62"/>
        <end position="81"/>
    </location>
</feature>
<dbReference type="Proteomes" id="UP001165366">
    <property type="component" value="Unassembled WGS sequence"/>
</dbReference>
<keyword evidence="1" id="KW-0812">Transmembrane</keyword>
<organism evidence="2 3">
    <name type="scientific">Rhodohalobacter sulfatireducens</name>
    <dbReference type="NCBI Taxonomy" id="2911366"/>
    <lineage>
        <taxon>Bacteria</taxon>
        <taxon>Pseudomonadati</taxon>
        <taxon>Balneolota</taxon>
        <taxon>Balneolia</taxon>
        <taxon>Balneolales</taxon>
        <taxon>Balneolaceae</taxon>
        <taxon>Rhodohalobacter</taxon>
    </lineage>
</organism>
<feature type="transmembrane region" description="Helical" evidence="1">
    <location>
        <begin position="127"/>
        <end position="150"/>
    </location>
</feature>
<keyword evidence="1" id="KW-0472">Membrane</keyword>
<dbReference type="Pfam" id="PF10067">
    <property type="entry name" value="DUF2306"/>
    <property type="match status" value="1"/>
</dbReference>
<comment type="caution">
    <text evidence="2">The sequence shown here is derived from an EMBL/GenBank/DDBJ whole genome shotgun (WGS) entry which is preliminary data.</text>
</comment>
<reference evidence="2" key="2">
    <citation type="submission" date="2024-05" db="EMBL/GenBank/DDBJ databases">
        <title>Rhodohalobacter halophilus gen. nov., sp. nov., a moderately halophilic member of the family Balneolaceae.</title>
        <authorList>
            <person name="Xia J."/>
        </authorList>
    </citation>
    <scope>NUCLEOTIDE SEQUENCE</scope>
    <source>
        <strain evidence="2">WB101</strain>
    </source>
</reference>
<feature type="transmembrane region" description="Helical" evidence="1">
    <location>
        <begin position="194"/>
        <end position="212"/>
    </location>
</feature>
<feature type="transmembrane region" description="Helical" evidence="1">
    <location>
        <begin position="162"/>
        <end position="182"/>
    </location>
</feature>
<keyword evidence="1" id="KW-1133">Transmembrane helix</keyword>
<dbReference type="EMBL" id="JAKLWS010000004">
    <property type="protein sequence ID" value="MCG2587883.1"/>
    <property type="molecule type" value="Genomic_DNA"/>
</dbReference>
<evidence type="ECO:0000256" key="1">
    <source>
        <dbReference type="SAM" id="Phobius"/>
    </source>
</evidence>
<sequence>MTSGMLIIHIIAGFLALVTGAIAISTKKGKGVHTTMGKIYFWSMVLVAVTSLYLSVVKVIPFLFLIAIFSFYLTWSGYKAIHWKNRSLPTFFYWFDSITTHIVALFGIIMILLSVLTWFGIHVNAVISSLRIVLLVFGIGTLIFTFEDLILLYRNKSSKKFLWMYTHIGRMLGAYIATLTAFLVVNGEFFPSPLIAWLGPTIIGTPLIIYWIRKYRLKMEPKPKTAN</sequence>
<feature type="transmembrane region" description="Helical" evidence="1">
    <location>
        <begin position="39"/>
        <end position="56"/>
    </location>
</feature>
<feature type="transmembrane region" description="Helical" evidence="1">
    <location>
        <begin position="102"/>
        <end position="121"/>
    </location>
</feature>